<evidence type="ECO:0000313" key="1">
    <source>
        <dbReference type="EMBL" id="KAI4345057.1"/>
    </source>
</evidence>
<proteinExistence type="predicted"/>
<protein>
    <submittedName>
        <fullName evidence="1">Uncharacterized protein</fullName>
    </submittedName>
</protein>
<reference evidence="1 2" key="1">
    <citation type="journal article" date="2022" name="DNA Res.">
        <title>Chromosomal-level genome assembly of the orchid tree Bauhinia variegata (Leguminosae; Cercidoideae) supports the allotetraploid origin hypothesis of Bauhinia.</title>
        <authorList>
            <person name="Zhong Y."/>
            <person name="Chen Y."/>
            <person name="Zheng D."/>
            <person name="Pang J."/>
            <person name="Liu Y."/>
            <person name="Luo S."/>
            <person name="Meng S."/>
            <person name="Qian L."/>
            <person name="Wei D."/>
            <person name="Dai S."/>
            <person name="Zhou R."/>
        </authorList>
    </citation>
    <scope>NUCLEOTIDE SEQUENCE [LARGE SCALE GENOMIC DNA]</scope>
    <source>
        <strain evidence="1">BV-YZ2020</strain>
    </source>
</reference>
<dbReference type="EMBL" id="CM039430">
    <property type="protein sequence ID" value="KAI4345057.1"/>
    <property type="molecule type" value="Genomic_DNA"/>
</dbReference>
<keyword evidence="2" id="KW-1185">Reference proteome</keyword>
<comment type="caution">
    <text evidence="1">The sequence shown here is derived from an EMBL/GenBank/DDBJ whole genome shotgun (WGS) entry which is preliminary data.</text>
</comment>
<accession>A0ACB9P8E2</accession>
<name>A0ACB9P8E2_BAUVA</name>
<dbReference type="Proteomes" id="UP000828941">
    <property type="component" value="Chromosome 5"/>
</dbReference>
<evidence type="ECO:0000313" key="2">
    <source>
        <dbReference type="Proteomes" id="UP000828941"/>
    </source>
</evidence>
<gene>
    <name evidence="1" type="ORF">L6164_012225</name>
</gene>
<sequence length="556" mass="60659">MASSSSLHLSKALLAQAIIHHGFNSSSDRASLSSISLPSFSGLRSQTSTSSSKVTSVSGSRRRAGSSTVRATAFETLYETTEASLVEKSINTIRFLAIDAVEKANSGHPGLPMGCAPLGHILFDEVMKYNPKNPKWFNRDRFVLSAGHGCMLQYALLHLAGYDSVQEDDLKSFRQWGSRTPGHPENFDTPGVEVTTGPPGQGIANAVGLALVERDLAARFNKPDNEIVDHYTYVLLGDGCQMEGISNEAASLAGHWGLGKLIALYDDNHISIDGDTEIAFTESVDERFEGLGWHVIWVKNGNTGYDDIRAAIKEAKAVKDKPTLIKVTTTIGYRSPNGANTYSVHGSALGAKEVDATRKNLGWPYEPFHVPEDVKKHWSRHFVMGAALEAEWNAKFAEYEKKYKEEAAELKSIITGQLPAEREKVLSELQVPLSRRSCLTCLCSTVALISDYGRPVSALKAIALDGMEKPVCRNCQGSGAVLCDMCGGTGKWKALNRKRAKDVYEFTECPNCYGRGKLVCPVCLGTGLPNNKGLLRRPDARKLLDKMYNGRILPNS</sequence>
<organism evidence="1 2">
    <name type="scientific">Bauhinia variegata</name>
    <name type="common">Purple orchid tree</name>
    <name type="synonym">Phanera variegata</name>
    <dbReference type="NCBI Taxonomy" id="167791"/>
    <lineage>
        <taxon>Eukaryota</taxon>
        <taxon>Viridiplantae</taxon>
        <taxon>Streptophyta</taxon>
        <taxon>Embryophyta</taxon>
        <taxon>Tracheophyta</taxon>
        <taxon>Spermatophyta</taxon>
        <taxon>Magnoliopsida</taxon>
        <taxon>eudicotyledons</taxon>
        <taxon>Gunneridae</taxon>
        <taxon>Pentapetalae</taxon>
        <taxon>rosids</taxon>
        <taxon>fabids</taxon>
        <taxon>Fabales</taxon>
        <taxon>Fabaceae</taxon>
        <taxon>Cercidoideae</taxon>
        <taxon>Cercideae</taxon>
        <taxon>Bauhiniinae</taxon>
        <taxon>Bauhinia</taxon>
    </lineage>
</organism>